<sequence>MRPFLVTLSVLCGLSSVASNCECHDRSWCAKNNYTERWDQVDCPVKYNIFECVAFTEENKLEFERASNYTGECREGWMTPSPTSVGNGSPSTIRAMVPEGTLYGSSSILYIDADGWNAESTIVIKSAEWESIPMFIRIIPVDNTVIISDWMNGKWCSERAKIFNRPPTQKWQMRLRFWSPYKPRQQVLDVHFDVKENGVDGRLDDGDYLTLRYFMRTRVKKGDWFTFSEGAKQMKSLTWSHLNAKRMPSKKIQFKSSPPTGSTISILGLLPHYAKSFHITIDGVDEYEYGLGEDGPKIVITGYLHNGESRTNIYGYGNEITCGSSDSNLYVPGQAFSIIIKVNAEGITLHMDGKELCTFTSEQFRARDIREISVVGSMKALGFGSNLCEEYAA</sequence>
<protein>
    <recommendedName>
        <fullName evidence="3">Galectin domain-containing protein</fullName>
    </recommendedName>
</protein>
<reference evidence="4 5" key="1">
    <citation type="submission" date="2024-08" db="EMBL/GenBank/DDBJ databases">
        <title>Gnathostoma spinigerum genome.</title>
        <authorList>
            <person name="Gonzalez-Bertolin B."/>
            <person name="Monzon S."/>
            <person name="Zaballos A."/>
            <person name="Jimenez P."/>
            <person name="Dekumyoy P."/>
            <person name="Varona S."/>
            <person name="Cuesta I."/>
            <person name="Sumanam S."/>
            <person name="Adisakwattana P."/>
            <person name="Gasser R.B."/>
            <person name="Hernandez-Gonzalez A."/>
            <person name="Young N.D."/>
            <person name="Perteguer M.J."/>
        </authorList>
    </citation>
    <scope>NUCLEOTIDE SEQUENCE [LARGE SCALE GENOMIC DNA]</scope>
    <source>
        <strain evidence="4">AL3</strain>
        <tissue evidence="4">Liver</tissue>
    </source>
</reference>
<keyword evidence="1" id="KW-0430">Lectin</keyword>
<keyword evidence="5" id="KW-1185">Reference proteome</keyword>
<dbReference type="GO" id="GO:0030246">
    <property type="term" value="F:carbohydrate binding"/>
    <property type="evidence" value="ECO:0007669"/>
    <property type="project" value="UniProtKB-KW"/>
</dbReference>
<evidence type="ECO:0000256" key="1">
    <source>
        <dbReference type="ARBA" id="ARBA00022734"/>
    </source>
</evidence>
<gene>
    <name evidence="4" type="ORF">AB6A40_003492</name>
</gene>
<feature type="domain" description="Galectin" evidence="3">
    <location>
        <begin position="254"/>
        <end position="383"/>
    </location>
</feature>
<dbReference type="InterPro" id="IPR013320">
    <property type="entry name" value="ConA-like_dom_sf"/>
</dbReference>
<name>A0ABD6EIJ3_9BILA</name>
<keyword evidence="2" id="KW-0732">Signal</keyword>
<dbReference type="SUPFAM" id="SSF49899">
    <property type="entry name" value="Concanavalin A-like lectins/glucanases"/>
    <property type="match status" value="1"/>
</dbReference>
<evidence type="ECO:0000256" key="2">
    <source>
        <dbReference type="SAM" id="SignalP"/>
    </source>
</evidence>
<evidence type="ECO:0000313" key="4">
    <source>
        <dbReference type="EMBL" id="MFH4976783.1"/>
    </source>
</evidence>
<evidence type="ECO:0000313" key="5">
    <source>
        <dbReference type="Proteomes" id="UP001608902"/>
    </source>
</evidence>
<feature type="chain" id="PRO_5044745168" description="Galectin domain-containing protein" evidence="2">
    <location>
        <begin position="20"/>
        <end position="393"/>
    </location>
</feature>
<dbReference type="Gene3D" id="2.60.120.200">
    <property type="match status" value="1"/>
</dbReference>
<feature type="signal peptide" evidence="2">
    <location>
        <begin position="1"/>
        <end position="19"/>
    </location>
</feature>
<proteinExistence type="predicted"/>
<dbReference type="InterPro" id="IPR001079">
    <property type="entry name" value="Galectin_CRD"/>
</dbReference>
<dbReference type="AlphaFoldDB" id="A0ABD6EIJ3"/>
<evidence type="ECO:0000259" key="3">
    <source>
        <dbReference type="SMART" id="SM00908"/>
    </source>
</evidence>
<accession>A0ABD6EIJ3</accession>
<comment type="caution">
    <text evidence="4">The sequence shown here is derived from an EMBL/GenBank/DDBJ whole genome shotgun (WGS) entry which is preliminary data.</text>
</comment>
<dbReference type="EMBL" id="JBGFUD010001808">
    <property type="protein sequence ID" value="MFH4976783.1"/>
    <property type="molecule type" value="Genomic_DNA"/>
</dbReference>
<dbReference type="Proteomes" id="UP001608902">
    <property type="component" value="Unassembled WGS sequence"/>
</dbReference>
<organism evidence="4 5">
    <name type="scientific">Gnathostoma spinigerum</name>
    <dbReference type="NCBI Taxonomy" id="75299"/>
    <lineage>
        <taxon>Eukaryota</taxon>
        <taxon>Metazoa</taxon>
        <taxon>Ecdysozoa</taxon>
        <taxon>Nematoda</taxon>
        <taxon>Chromadorea</taxon>
        <taxon>Rhabditida</taxon>
        <taxon>Spirurina</taxon>
        <taxon>Gnathostomatomorpha</taxon>
        <taxon>Gnathostomatoidea</taxon>
        <taxon>Gnathostomatidae</taxon>
        <taxon>Gnathostoma</taxon>
    </lineage>
</organism>
<dbReference type="SMART" id="SM00908">
    <property type="entry name" value="Gal-bind_lectin"/>
    <property type="match status" value="1"/>
</dbReference>